<dbReference type="PANTHER" id="PTHR43130">
    <property type="entry name" value="ARAC-FAMILY TRANSCRIPTIONAL REGULATOR"/>
    <property type="match status" value="1"/>
</dbReference>
<keyword evidence="2" id="KW-0315">Glutamine amidotransferase</keyword>
<comment type="caution">
    <text evidence="2">The sequence shown here is derived from an EMBL/GenBank/DDBJ whole genome shotgun (WGS) entry which is preliminary data.</text>
</comment>
<evidence type="ECO:0000313" key="3">
    <source>
        <dbReference type="Proteomes" id="UP001301769"/>
    </source>
</evidence>
<evidence type="ECO:0000313" key="2">
    <source>
        <dbReference type="EMBL" id="KAK4207003.1"/>
    </source>
</evidence>
<protein>
    <submittedName>
        <fullName evidence="2">Class I glutamine amidotransferase-like protein</fullName>
    </submittedName>
</protein>
<dbReference type="Proteomes" id="UP001301769">
    <property type="component" value="Unassembled WGS sequence"/>
</dbReference>
<dbReference type="AlphaFoldDB" id="A0AAN6XU99"/>
<proteinExistence type="predicted"/>
<accession>A0AAN6XU99</accession>
<name>A0AAN6XU99_9PEZI</name>
<sequence length="270" mass="29737">MASPTPKKPLRIAIMLEAVQMSDILGIDIFANLSTKYMEIALQLSPKVAPLAAHAIPIEFLYLASTLEPSDFVVPGNNFQFVPTHTYDTCPRDLDILLIGGPLLTHRPPAADKFMKEAWLKTPVVMTTCTGSLWLASTGLLEGKKCTTNREFLGAARSIFPGIEWVDQAWVVEEKPLEGRNVKGELWTAGAAGCGLQMIAHYCLEKFDNEFVKFMGLEGLNLHNTTAKDQFYPAALEDAKQPDTQRAEAKDVSSSPSFVSRFLGGVFSWK</sequence>
<gene>
    <name evidence="2" type="ORF">QBC37DRAFT_434161</name>
</gene>
<dbReference type="EMBL" id="MU858329">
    <property type="protein sequence ID" value="KAK4207003.1"/>
    <property type="molecule type" value="Genomic_DNA"/>
</dbReference>
<dbReference type="InterPro" id="IPR002818">
    <property type="entry name" value="DJ-1/PfpI"/>
</dbReference>
<reference evidence="2" key="1">
    <citation type="journal article" date="2023" name="Mol. Phylogenet. Evol.">
        <title>Genome-scale phylogeny and comparative genomics of the fungal order Sordariales.</title>
        <authorList>
            <person name="Hensen N."/>
            <person name="Bonometti L."/>
            <person name="Westerberg I."/>
            <person name="Brannstrom I.O."/>
            <person name="Guillou S."/>
            <person name="Cros-Aarteil S."/>
            <person name="Calhoun S."/>
            <person name="Haridas S."/>
            <person name="Kuo A."/>
            <person name="Mondo S."/>
            <person name="Pangilinan J."/>
            <person name="Riley R."/>
            <person name="LaButti K."/>
            <person name="Andreopoulos B."/>
            <person name="Lipzen A."/>
            <person name="Chen C."/>
            <person name="Yan M."/>
            <person name="Daum C."/>
            <person name="Ng V."/>
            <person name="Clum A."/>
            <person name="Steindorff A."/>
            <person name="Ohm R.A."/>
            <person name="Martin F."/>
            <person name="Silar P."/>
            <person name="Natvig D.O."/>
            <person name="Lalanne C."/>
            <person name="Gautier V."/>
            <person name="Ament-Velasquez S.L."/>
            <person name="Kruys A."/>
            <person name="Hutchinson M.I."/>
            <person name="Powell A.J."/>
            <person name="Barry K."/>
            <person name="Miller A.N."/>
            <person name="Grigoriev I.V."/>
            <person name="Debuchy R."/>
            <person name="Gladieux P."/>
            <person name="Hiltunen Thoren M."/>
            <person name="Johannesson H."/>
        </authorList>
    </citation>
    <scope>NUCLEOTIDE SEQUENCE</scope>
    <source>
        <strain evidence="2">PSN293</strain>
    </source>
</reference>
<dbReference type="Gene3D" id="3.40.50.880">
    <property type="match status" value="1"/>
</dbReference>
<dbReference type="Pfam" id="PF01965">
    <property type="entry name" value="DJ-1_PfpI"/>
    <property type="match status" value="1"/>
</dbReference>
<dbReference type="InterPro" id="IPR029062">
    <property type="entry name" value="Class_I_gatase-like"/>
</dbReference>
<dbReference type="PANTHER" id="PTHR43130:SF7">
    <property type="entry name" value="DJ-1_PFPI DOMAIN-CONTAINING PROTEIN"/>
    <property type="match status" value="1"/>
</dbReference>
<feature type="domain" description="DJ-1/PfpI" evidence="1">
    <location>
        <begin position="78"/>
        <end position="175"/>
    </location>
</feature>
<dbReference type="InterPro" id="IPR052158">
    <property type="entry name" value="INH-QAR"/>
</dbReference>
<keyword evidence="3" id="KW-1185">Reference proteome</keyword>
<reference evidence="2" key="2">
    <citation type="submission" date="2023-05" db="EMBL/GenBank/DDBJ databases">
        <authorList>
            <consortium name="Lawrence Berkeley National Laboratory"/>
            <person name="Steindorff A."/>
            <person name="Hensen N."/>
            <person name="Bonometti L."/>
            <person name="Westerberg I."/>
            <person name="Brannstrom I.O."/>
            <person name="Guillou S."/>
            <person name="Cros-Aarteil S."/>
            <person name="Calhoun S."/>
            <person name="Haridas S."/>
            <person name="Kuo A."/>
            <person name="Mondo S."/>
            <person name="Pangilinan J."/>
            <person name="Riley R."/>
            <person name="Labutti K."/>
            <person name="Andreopoulos B."/>
            <person name="Lipzen A."/>
            <person name="Chen C."/>
            <person name="Yanf M."/>
            <person name="Daum C."/>
            <person name="Ng V."/>
            <person name="Clum A."/>
            <person name="Ohm R."/>
            <person name="Martin F."/>
            <person name="Silar P."/>
            <person name="Natvig D."/>
            <person name="Lalanne C."/>
            <person name="Gautier V."/>
            <person name="Ament-Velasquez S.L."/>
            <person name="Kruys A."/>
            <person name="Hutchinson M.I."/>
            <person name="Powell A.J."/>
            <person name="Barry K."/>
            <person name="Miller A.N."/>
            <person name="Grigoriev I.V."/>
            <person name="Debuchy R."/>
            <person name="Gladieux P."/>
            <person name="Thoren M.H."/>
            <person name="Johannesson H."/>
        </authorList>
    </citation>
    <scope>NUCLEOTIDE SEQUENCE</scope>
    <source>
        <strain evidence="2">PSN293</strain>
    </source>
</reference>
<organism evidence="2 3">
    <name type="scientific">Rhypophila decipiens</name>
    <dbReference type="NCBI Taxonomy" id="261697"/>
    <lineage>
        <taxon>Eukaryota</taxon>
        <taxon>Fungi</taxon>
        <taxon>Dikarya</taxon>
        <taxon>Ascomycota</taxon>
        <taxon>Pezizomycotina</taxon>
        <taxon>Sordariomycetes</taxon>
        <taxon>Sordariomycetidae</taxon>
        <taxon>Sordariales</taxon>
        <taxon>Naviculisporaceae</taxon>
        <taxon>Rhypophila</taxon>
    </lineage>
</organism>
<dbReference type="SUPFAM" id="SSF52317">
    <property type="entry name" value="Class I glutamine amidotransferase-like"/>
    <property type="match status" value="1"/>
</dbReference>
<evidence type="ECO:0000259" key="1">
    <source>
        <dbReference type="Pfam" id="PF01965"/>
    </source>
</evidence>